<keyword evidence="2" id="KW-1133">Transmembrane helix</keyword>
<protein>
    <submittedName>
        <fullName evidence="3">Type II secretion system protein G</fullName>
    </submittedName>
</protein>
<dbReference type="SUPFAM" id="SSF54523">
    <property type="entry name" value="Pili subunits"/>
    <property type="match status" value="1"/>
</dbReference>
<dbReference type="InterPro" id="IPR045584">
    <property type="entry name" value="Pilin-like"/>
</dbReference>
<keyword evidence="1" id="KW-0488">Methylation</keyword>
<dbReference type="RefSeq" id="WP_146661590.1">
    <property type="nucleotide sequence ID" value="NZ_CP019791.1"/>
</dbReference>
<dbReference type="Gene3D" id="3.30.700.10">
    <property type="entry name" value="Glycoprotein, Type 4 Pilin"/>
    <property type="match status" value="1"/>
</dbReference>
<dbReference type="GO" id="GO:0015627">
    <property type="term" value="C:type II protein secretion system complex"/>
    <property type="evidence" value="ECO:0007669"/>
    <property type="project" value="InterPro"/>
</dbReference>
<keyword evidence="4" id="KW-1185">Reference proteome</keyword>
<evidence type="ECO:0000313" key="4">
    <source>
        <dbReference type="Proteomes" id="UP000189674"/>
    </source>
</evidence>
<accession>A0A1U9NLB3</accession>
<evidence type="ECO:0000313" key="3">
    <source>
        <dbReference type="EMBL" id="AQT68524.1"/>
    </source>
</evidence>
<keyword evidence="2" id="KW-0812">Transmembrane</keyword>
<feature type="transmembrane region" description="Helical" evidence="2">
    <location>
        <begin position="20"/>
        <end position="41"/>
    </location>
</feature>
<gene>
    <name evidence="3" type="ORF">STSP2_01689</name>
</gene>
<dbReference type="Proteomes" id="UP000189674">
    <property type="component" value="Chromosome"/>
</dbReference>
<dbReference type="GO" id="GO:0015628">
    <property type="term" value="P:protein secretion by the type II secretion system"/>
    <property type="evidence" value="ECO:0007669"/>
    <property type="project" value="InterPro"/>
</dbReference>
<dbReference type="STRING" id="1936003.STSP2_01689"/>
<evidence type="ECO:0000256" key="1">
    <source>
        <dbReference type="ARBA" id="ARBA00022481"/>
    </source>
</evidence>
<reference evidence="4" key="1">
    <citation type="submission" date="2017-02" db="EMBL/GenBank/DDBJ databases">
        <title>Comparative genomics and description of representatives of a novel lineage of planctomycetes thriving in anoxic sediments.</title>
        <authorList>
            <person name="Spring S."/>
            <person name="Bunk B."/>
            <person name="Sproer C."/>
        </authorList>
    </citation>
    <scope>NUCLEOTIDE SEQUENCE [LARGE SCALE GENOMIC DNA]</scope>
    <source>
        <strain evidence="4">ST-NAGAB-D1</strain>
    </source>
</reference>
<dbReference type="PRINTS" id="PR00813">
    <property type="entry name" value="BCTERIALGSPG"/>
</dbReference>
<keyword evidence="2" id="KW-0472">Membrane</keyword>
<organism evidence="3 4">
    <name type="scientific">Anaerohalosphaera lusitana</name>
    <dbReference type="NCBI Taxonomy" id="1936003"/>
    <lineage>
        <taxon>Bacteria</taxon>
        <taxon>Pseudomonadati</taxon>
        <taxon>Planctomycetota</taxon>
        <taxon>Phycisphaerae</taxon>
        <taxon>Sedimentisphaerales</taxon>
        <taxon>Anaerohalosphaeraceae</taxon>
        <taxon>Anaerohalosphaera</taxon>
    </lineage>
</organism>
<dbReference type="KEGG" id="alus:STSP2_01689"/>
<dbReference type="InterPro" id="IPR000983">
    <property type="entry name" value="Bac_GSPG_pilin"/>
</dbReference>
<proteinExistence type="predicted"/>
<name>A0A1U9NLB3_9BACT</name>
<evidence type="ECO:0000256" key="2">
    <source>
        <dbReference type="SAM" id="Phobius"/>
    </source>
</evidence>
<dbReference type="EMBL" id="CP019791">
    <property type="protein sequence ID" value="AQT68524.1"/>
    <property type="molecule type" value="Genomic_DNA"/>
</dbReference>
<dbReference type="AlphaFoldDB" id="A0A1U9NLB3"/>
<sequence length="313" mass="35406">MTAERHLRYKVRSGFSLMELLVVIGIIMLLIGVLVPGMHAFSKRAKALKQKAQIHSMEVGLELFKKRHGSLPESKAVQDPATSKWVYGAQHLAEALVGRDERGFDPKSKWHVGDEASIASLYRNDETTDIGRRSLNRRYPPSFPLDDSVAIEVDELYDTYGTGSGTDVVHCSDEEWNSGPVLTDTFDLRRITYGGEKVKVGTPVLYYKANRGSSRHAKDVSGITDPTIFNDWIYNYNDNSGLMPLGHLEATQDLLSNDDYTHKLTAVKFYEMITNPRSREDYYRPYNKDGYILWSAGYDGLFGTKDDVTNFDR</sequence>
<dbReference type="OrthoDB" id="277204at2"/>